<proteinExistence type="predicted"/>
<dbReference type="GeneID" id="136080647"/>
<organism evidence="3 4">
    <name type="scientific">Hydra vulgaris</name>
    <name type="common">Hydra</name>
    <name type="synonym">Hydra attenuata</name>
    <dbReference type="NCBI Taxonomy" id="6087"/>
    <lineage>
        <taxon>Eukaryota</taxon>
        <taxon>Metazoa</taxon>
        <taxon>Cnidaria</taxon>
        <taxon>Hydrozoa</taxon>
        <taxon>Hydroidolina</taxon>
        <taxon>Anthoathecata</taxon>
        <taxon>Aplanulata</taxon>
        <taxon>Hydridae</taxon>
        <taxon>Hydra</taxon>
    </lineage>
</organism>
<keyword evidence="2" id="KW-0812">Transmembrane</keyword>
<feature type="transmembrane region" description="Helical" evidence="2">
    <location>
        <begin position="172"/>
        <end position="193"/>
    </location>
</feature>
<feature type="transmembrane region" description="Helical" evidence="2">
    <location>
        <begin position="147"/>
        <end position="165"/>
    </location>
</feature>
<gene>
    <name evidence="4" type="primary">LOC136080647</name>
</gene>
<feature type="region of interest" description="Disordered" evidence="1">
    <location>
        <begin position="1"/>
        <end position="56"/>
    </location>
</feature>
<dbReference type="RefSeq" id="XP_065653645.1">
    <property type="nucleotide sequence ID" value="XM_065797573.1"/>
</dbReference>
<evidence type="ECO:0000256" key="2">
    <source>
        <dbReference type="SAM" id="Phobius"/>
    </source>
</evidence>
<reference evidence="4" key="1">
    <citation type="submission" date="2025-08" db="UniProtKB">
        <authorList>
            <consortium name="RefSeq"/>
        </authorList>
    </citation>
    <scope>IDENTIFICATION</scope>
</reference>
<keyword evidence="2" id="KW-0472">Membrane</keyword>
<evidence type="ECO:0000313" key="3">
    <source>
        <dbReference type="Proteomes" id="UP001652625"/>
    </source>
</evidence>
<evidence type="ECO:0000313" key="4">
    <source>
        <dbReference type="RefSeq" id="XP_065653645.1"/>
    </source>
</evidence>
<feature type="transmembrane region" description="Helical" evidence="2">
    <location>
        <begin position="117"/>
        <end position="135"/>
    </location>
</feature>
<accession>A0ABM4BWN6</accession>
<name>A0ABM4BWN6_HYDVU</name>
<sequence length="367" mass="42741">MVENNDLLPRKKKNKEAKLKKSESEEELEEKYYDDFDSSSFVDESEEENENIDVDENIIEQIELPDNIRRFKPPSLKEKKSVHFDCSDEEGEDDEQEDDLIDAKSSHKAENLSKKRLVAVFMLFPIFFGGIIMVFEMFGKFKWEKTTMQFSALAFGAVIALFFLARVPLYRSILKLILCFAWVIFLLPTYQVYKCSPIELKNDMIGTWFSVKTEAFSFLESTYTTSNCFKSFTLHAPYALSFMSPKVVLKVEIDELISLKNETHTENEETDVHYFLLVSKRSVKQRFHKIYMLAVATSKEANLLENSLILSIEEKRKNVLMVSGSILNIDQIDLPLKEELETLKYLVRPIKLQIETVKYASRYSKLH</sequence>
<feature type="compositionally biased region" description="Acidic residues" evidence="1">
    <location>
        <begin position="43"/>
        <end position="56"/>
    </location>
</feature>
<dbReference type="Proteomes" id="UP001652625">
    <property type="component" value="Chromosome 05"/>
</dbReference>
<keyword evidence="3" id="KW-1185">Reference proteome</keyword>
<evidence type="ECO:0000256" key="1">
    <source>
        <dbReference type="SAM" id="MobiDB-lite"/>
    </source>
</evidence>
<keyword evidence="2" id="KW-1133">Transmembrane helix</keyword>
<protein>
    <submittedName>
        <fullName evidence="4">Uncharacterized protein LOC136080647</fullName>
    </submittedName>
</protein>